<accession>A0A090CG12</accession>
<sequence>MAMVNGESWSTRTVQSHPRCGALRSDCAALYKTDKALGFDTARCAVALKIKLGSRVGSPTVEAPAMGGGSWIGLMGLETFCEFDVRENLYAPPGCLGRQNGEDEYRWVYLDCPPPAFGGGGLILIWFTHSTRAHFLILSQSVINSNSQLVCHSIVFFLLFVFRFRSFAGYSLDTYHLSAKMKFSPTLLFLSATSPLALAIASHQDNPAVPAPSGSGTPVLRRSDAGDTAVNARQRRAMLRMRQPGTADDEAVAYTTEAAAPASTTEPPAEEDVTEEEECVDVEVPDLANGTLPLNGTEGGNGTANGTTLSEQELKVKRMVKVKLPDYRRDGEGVKERDAEAELGVSYHLVDE</sequence>
<feature type="region of interest" description="Disordered" evidence="1">
    <location>
        <begin position="208"/>
        <end position="228"/>
    </location>
</feature>
<dbReference type="EMBL" id="FO904938">
    <property type="protein sequence ID" value="CDP26805.1"/>
    <property type="molecule type" value="Genomic_DNA"/>
</dbReference>
<evidence type="ECO:0000313" key="3">
    <source>
        <dbReference type="Proteomes" id="UP000001197"/>
    </source>
</evidence>
<evidence type="ECO:0000256" key="1">
    <source>
        <dbReference type="SAM" id="MobiDB-lite"/>
    </source>
</evidence>
<feature type="region of interest" description="Disordered" evidence="1">
    <location>
        <begin position="291"/>
        <end position="310"/>
    </location>
</feature>
<protein>
    <submittedName>
        <fullName evidence="2">Uncharacterized protein</fullName>
    </submittedName>
</protein>
<name>A0A090CG12_PODAN</name>
<reference evidence="2 3" key="1">
    <citation type="journal article" date="2008" name="Genome Biol.">
        <title>The genome sequence of the model ascomycete fungus Podospora anserina.</title>
        <authorList>
            <person name="Espagne E."/>
            <person name="Lespinet O."/>
            <person name="Malagnac F."/>
            <person name="Da Silva C."/>
            <person name="Jaillon O."/>
            <person name="Porcel B.M."/>
            <person name="Couloux A."/>
            <person name="Aury J.-M."/>
            <person name="Segurens B."/>
            <person name="Poulain J."/>
            <person name="Anthouard V."/>
            <person name="Grossetete S."/>
            <person name="Khalili H."/>
            <person name="Coppin E."/>
            <person name="Dequard-Chablat M."/>
            <person name="Picard M."/>
            <person name="Contamine V."/>
            <person name="Arnaise S."/>
            <person name="Bourdais A."/>
            <person name="Berteaux-Lecellier V."/>
            <person name="Gautheret D."/>
            <person name="de Vries R.P."/>
            <person name="Battaglia E."/>
            <person name="Coutinho P.M."/>
            <person name="Danchin E.G.J."/>
            <person name="Henrissat B."/>
            <person name="El Khoury R."/>
            <person name="Sainsard-Chanet A."/>
            <person name="Boivin A."/>
            <person name="Pinan-Lucarre B."/>
            <person name="Sellem C.H."/>
            <person name="Debuchy R."/>
            <person name="Wincker P."/>
            <person name="Weissenbach J."/>
            <person name="Silar P."/>
        </authorList>
    </citation>
    <scope>NUCLEOTIDE SEQUENCE [LARGE SCALE GENOMIC DNA]</scope>
    <source>
        <strain evidence="3">S / ATCC MYA-4624 / DSM 980 / FGSC 10383</strain>
    </source>
</reference>
<feature type="region of interest" description="Disordered" evidence="1">
    <location>
        <begin position="333"/>
        <end position="352"/>
    </location>
</feature>
<feature type="compositionally biased region" description="Acidic residues" evidence="1">
    <location>
        <begin position="268"/>
        <end position="277"/>
    </location>
</feature>
<reference evidence="3" key="2">
    <citation type="journal article" date="2014" name="Genetics">
        <title>Maintaining two mating types: Structure of the mating type locus and its role in heterokaryosis in Podospora anserina.</title>
        <authorList>
            <person name="Grognet P."/>
            <person name="Bidard F."/>
            <person name="Kuchly C."/>
            <person name="Tong L.C.H."/>
            <person name="Coppin E."/>
            <person name="Benkhali J.A."/>
            <person name="Couloux A."/>
            <person name="Wincker P."/>
            <person name="Debuchy R."/>
            <person name="Silar P."/>
        </authorList>
    </citation>
    <scope>GENOME REANNOTATION</scope>
    <source>
        <strain evidence="3">S / ATCC MYA-4624 / DSM 980 / FGSC 10383</strain>
    </source>
</reference>
<evidence type="ECO:0000313" key="2">
    <source>
        <dbReference type="EMBL" id="CDP26805.1"/>
    </source>
</evidence>
<organism evidence="2 3">
    <name type="scientific">Podospora anserina (strain S / ATCC MYA-4624 / DSM 980 / FGSC 10383)</name>
    <name type="common">Pleurage anserina</name>
    <dbReference type="NCBI Taxonomy" id="515849"/>
    <lineage>
        <taxon>Eukaryota</taxon>
        <taxon>Fungi</taxon>
        <taxon>Dikarya</taxon>
        <taxon>Ascomycota</taxon>
        <taxon>Pezizomycotina</taxon>
        <taxon>Sordariomycetes</taxon>
        <taxon>Sordariomycetidae</taxon>
        <taxon>Sordariales</taxon>
        <taxon>Podosporaceae</taxon>
        <taxon>Podospora</taxon>
        <taxon>Podospora anserina</taxon>
    </lineage>
</organism>
<dbReference type="Proteomes" id="UP000001197">
    <property type="component" value="Chromosome 3"/>
</dbReference>
<feature type="region of interest" description="Disordered" evidence="1">
    <location>
        <begin position="258"/>
        <end position="277"/>
    </location>
</feature>
<proteinExistence type="predicted"/>
<keyword evidence="3" id="KW-1185">Reference proteome</keyword>
<dbReference type="InParanoid" id="A0A090CG12"/>
<dbReference type="AlphaFoldDB" id="A0A090CG12"/>
<feature type="compositionally biased region" description="Low complexity" evidence="1">
    <location>
        <begin position="258"/>
        <end position="267"/>
    </location>
</feature>